<feature type="region of interest" description="Disordered" evidence="1">
    <location>
        <begin position="31"/>
        <end position="66"/>
    </location>
</feature>
<evidence type="ECO:0000313" key="3">
    <source>
        <dbReference type="Proteomes" id="UP000294929"/>
    </source>
</evidence>
<gene>
    <name evidence="2" type="ORF">EUA03_09645</name>
</gene>
<dbReference type="EMBL" id="SDLO01000006">
    <property type="protein sequence ID" value="TDK90662.1"/>
    <property type="molecule type" value="Genomic_DNA"/>
</dbReference>
<dbReference type="RefSeq" id="WP_133426416.1">
    <property type="nucleotide sequence ID" value="NZ_SDLO01000006.1"/>
</dbReference>
<feature type="compositionally biased region" description="Low complexity" evidence="1">
    <location>
        <begin position="35"/>
        <end position="66"/>
    </location>
</feature>
<organism evidence="2 3">
    <name type="scientific">Mycolicibacterium mucogenicum</name>
    <name type="common">Mycobacterium mucogenicum</name>
    <dbReference type="NCBI Taxonomy" id="56689"/>
    <lineage>
        <taxon>Bacteria</taxon>
        <taxon>Bacillati</taxon>
        <taxon>Actinomycetota</taxon>
        <taxon>Actinomycetes</taxon>
        <taxon>Mycobacteriales</taxon>
        <taxon>Mycobacteriaceae</taxon>
        <taxon>Mycolicibacterium</taxon>
    </lineage>
</organism>
<dbReference type="PROSITE" id="PS51257">
    <property type="entry name" value="PROKAR_LIPOPROTEIN"/>
    <property type="match status" value="1"/>
</dbReference>
<comment type="caution">
    <text evidence="2">The sequence shown here is derived from an EMBL/GenBank/DDBJ whole genome shotgun (WGS) entry which is preliminary data.</text>
</comment>
<proteinExistence type="predicted"/>
<reference evidence="2 3" key="1">
    <citation type="submission" date="2019-01" db="EMBL/GenBank/DDBJ databases">
        <title>High-quality-draft genome sequences of five non-tuberculosis mycobacteriaceae isolated from a nosocomial environment.</title>
        <authorList>
            <person name="Tiago I."/>
            <person name="Alarico S."/>
            <person name="Pereira S.G."/>
            <person name="Coelho C."/>
            <person name="Maranha A."/>
            <person name="Empadinhas N."/>
        </authorList>
    </citation>
    <scope>NUCLEOTIDE SEQUENCE [LARGE SCALE GENOMIC DNA]</scope>
    <source>
        <strain evidence="2 3">24AIII</strain>
    </source>
</reference>
<protein>
    <submittedName>
        <fullName evidence="2">Uncharacterized protein</fullName>
    </submittedName>
</protein>
<evidence type="ECO:0000313" key="2">
    <source>
        <dbReference type="EMBL" id="TDK90662.1"/>
    </source>
</evidence>
<dbReference type="Proteomes" id="UP000294929">
    <property type="component" value="Unassembled WGS sequence"/>
</dbReference>
<accession>A0A4R5WJ60</accession>
<evidence type="ECO:0000256" key="1">
    <source>
        <dbReference type="SAM" id="MobiDB-lite"/>
    </source>
</evidence>
<name>A0A4R5WJ60_MYCMU</name>
<sequence>MKESRASLSIVKRSLTVLGVAATALTGCGQTGGKAVPAASPSAVTTSVSSTPTTSSAAPSSSVAPASSSPFQSEKGFMWITAACGSPAVIPSDGKNTLLPSATDWAICMGGPGIQPTLVGVYTAPSSLTQDTSQLTAGKYRFATHADGELTWIFLVESTDPSSLRPLERHGFVVH</sequence>
<dbReference type="AlphaFoldDB" id="A0A4R5WJ60"/>